<keyword evidence="1" id="KW-0645">Protease</keyword>
<dbReference type="InterPro" id="IPR028090">
    <property type="entry name" value="JAB_dom_prok"/>
</dbReference>
<evidence type="ECO:0000313" key="8">
    <source>
        <dbReference type="Proteomes" id="UP000717624"/>
    </source>
</evidence>
<dbReference type="EMBL" id="JAFBEB010000004">
    <property type="protein sequence ID" value="MBM7589949.1"/>
    <property type="molecule type" value="Genomic_DNA"/>
</dbReference>
<keyword evidence="4" id="KW-0862">Zinc</keyword>
<dbReference type="GO" id="GO:0008237">
    <property type="term" value="F:metallopeptidase activity"/>
    <property type="evidence" value="ECO:0007669"/>
    <property type="project" value="UniProtKB-KW"/>
</dbReference>
<sequence length="158" mass="18434">MTRLYISARAWNQIERAVRKNPEVETGGIMMGYPLNEQDWLVTYASEPGPKAIHQPRSIFFDEPYLRNLVRKLNRRGAGRWRYIGDWHSHTVRRLSPSKGDRQTVYEKAVQAKYASTSPLMLIVGLGKRDQLNARAYILTDSLTEVKEIYLKERQARR</sequence>
<evidence type="ECO:0000256" key="1">
    <source>
        <dbReference type="ARBA" id="ARBA00022670"/>
    </source>
</evidence>
<comment type="caution">
    <text evidence="7">The sequence shown here is derived from an EMBL/GenBank/DDBJ whole genome shotgun (WGS) entry which is preliminary data.</text>
</comment>
<dbReference type="Proteomes" id="UP000717624">
    <property type="component" value="Unassembled WGS sequence"/>
</dbReference>
<dbReference type="RefSeq" id="WP_204517661.1">
    <property type="nucleotide sequence ID" value="NZ_BAABIN010000007.1"/>
</dbReference>
<dbReference type="SUPFAM" id="SSF102712">
    <property type="entry name" value="JAB1/MPN domain"/>
    <property type="match status" value="1"/>
</dbReference>
<dbReference type="Pfam" id="PF14464">
    <property type="entry name" value="Prok-JAB"/>
    <property type="match status" value="1"/>
</dbReference>
<keyword evidence="3" id="KW-0378">Hydrolase</keyword>
<keyword evidence="8" id="KW-1185">Reference proteome</keyword>
<feature type="domain" description="JAB" evidence="6">
    <location>
        <begin position="8"/>
        <end position="126"/>
    </location>
</feature>
<dbReference type="Gene3D" id="3.40.140.10">
    <property type="entry name" value="Cytidine Deaminase, domain 2"/>
    <property type="match status" value="1"/>
</dbReference>
<evidence type="ECO:0000256" key="2">
    <source>
        <dbReference type="ARBA" id="ARBA00022723"/>
    </source>
</evidence>
<keyword evidence="5" id="KW-0482">Metalloprotease</keyword>
<dbReference type="AlphaFoldDB" id="A0A938XZY0"/>
<reference evidence="7" key="1">
    <citation type="submission" date="2021-01" db="EMBL/GenBank/DDBJ databases">
        <title>Genomic Encyclopedia of Type Strains, Phase IV (KMG-IV): sequencing the most valuable type-strain genomes for metagenomic binning, comparative biology and taxonomic classification.</title>
        <authorList>
            <person name="Goeker M."/>
        </authorList>
    </citation>
    <scope>NUCLEOTIDE SEQUENCE</scope>
    <source>
        <strain evidence="7">DSM 25523</strain>
    </source>
</reference>
<dbReference type="GO" id="GO:0006508">
    <property type="term" value="P:proteolysis"/>
    <property type="evidence" value="ECO:0007669"/>
    <property type="project" value="UniProtKB-KW"/>
</dbReference>
<gene>
    <name evidence="7" type="ORF">JOD01_001550</name>
</gene>
<proteinExistence type="predicted"/>
<organism evidence="7 8">
    <name type="scientific">Brevibacillus fulvus</name>
    <dbReference type="NCBI Taxonomy" id="1125967"/>
    <lineage>
        <taxon>Bacteria</taxon>
        <taxon>Bacillati</taxon>
        <taxon>Bacillota</taxon>
        <taxon>Bacilli</taxon>
        <taxon>Bacillales</taxon>
        <taxon>Paenibacillaceae</taxon>
        <taxon>Brevibacillus</taxon>
    </lineage>
</organism>
<evidence type="ECO:0000256" key="5">
    <source>
        <dbReference type="ARBA" id="ARBA00023049"/>
    </source>
</evidence>
<protein>
    <submittedName>
        <fullName evidence="7">Integrative and conjugative element protein (TIGR02256 family)</fullName>
    </submittedName>
</protein>
<evidence type="ECO:0000256" key="3">
    <source>
        <dbReference type="ARBA" id="ARBA00022801"/>
    </source>
</evidence>
<evidence type="ECO:0000313" key="7">
    <source>
        <dbReference type="EMBL" id="MBM7589949.1"/>
    </source>
</evidence>
<evidence type="ECO:0000259" key="6">
    <source>
        <dbReference type="Pfam" id="PF14464"/>
    </source>
</evidence>
<dbReference type="GO" id="GO:0046872">
    <property type="term" value="F:metal ion binding"/>
    <property type="evidence" value="ECO:0007669"/>
    <property type="project" value="UniProtKB-KW"/>
</dbReference>
<keyword evidence="2" id="KW-0479">Metal-binding</keyword>
<evidence type="ECO:0000256" key="4">
    <source>
        <dbReference type="ARBA" id="ARBA00022833"/>
    </source>
</evidence>
<accession>A0A938XZY0</accession>
<name>A0A938XZY0_9BACL</name>